<feature type="compositionally biased region" description="Polar residues" evidence="1">
    <location>
        <begin position="1"/>
        <end position="15"/>
    </location>
</feature>
<gene>
    <name evidence="2" type="ORF">WICPIJ_003417</name>
</gene>
<accession>A0A9P8Q9P6</accession>
<dbReference type="OrthoDB" id="3981051at2759"/>
<evidence type="ECO:0000313" key="2">
    <source>
        <dbReference type="EMBL" id="KAH3685617.1"/>
    </source>
</evidence>
<feature type="compositionally biased region" description="Basic and acidic residues" evidence="1">
    <location>
        <begin position="197"/>
        <end position="219"/>
    </location>
</feature>
<name>A0A9P8Q9P6_WICPI</name>
<reference evidence="2" key="2">
    <citation type="submission" date="2021-01" db="EMBL/GenBank/DDBJ databases">
        <authorList>
            <person name="Schikora-Tamarit M.A."/>
        </authorList>
    </citation>
    <scope>NUCLEOTIDE SEQUENCE</scope>
    <source>
        <strain evidence="2">CBS2887</strain>
    </source>
</reference>
<dbReference type="Proteomes" id="UP000774326">
    <property type="component" value="Unassembled WGS sequence"/>
</dbReference>
<proteinExistence type="predicted"/>
<dbReference type="InterPro" id="IPR018555">
    <property type="entry name" value="C630.06c-like"/>
</dbReference>
<dbReference type="Pfam" id="PF09428">
    <property type="entry name" value="DUF2011"/>
    <property type="match status" value="1"/>
</dbReference>
<comment type="caution">
    <text evidence="2">The sequence shown here is derived from an EMBL/GenBank/DDBJ whole genome shotgun (WGS) entry which is preliminary data.</text>
</comment>
<sequence>MSSTTKDQLYDSQSESEGDLVLPDFEFELVDKTSTRTVTSHKEEQATTDHSTQPQEEKEGEREEEEDQEEFDFPLFSFGGDETTPQDNAESTSTDTQERGRPQTITQKISLREPSIEKIIQSRPESYYFQRLTEQDHSNYESIAITYDQIIKHSTERNHFGKVWDLTEYNNKIEHHLSCDNRKKGRLGKKARLAKRVARENEKGREKVKKVEKQRELKKLMKKIHHKRGGKKNKKKGGAQDSGADKTAAAPARPKYRTE</sequence>
<organism evidence="2 3">
    <name type="scientific">Wickerhamomyces pijperi</name>
    <name type="common">Yeast</name>
    <name type="synonym">Pichia pijperi</name>
    <dbReference type="NCBI Taxonomy" id="599730"/>
    <lineage>
        <taxon>Eukaryota</taxon>
        <taxon>Fungi</taxon>
        <taxon>Dikarya</taxon>
        <taxon>Ascomycota</taxon>
        <taxon>Saccharomycotina</taxon>
        <taxon>Saccharomycetes</taxon>
        <taxon>Phaffomycetales</taxon>
        <taxon>Wickerhamomycetaceae</taxon>
        <taxon>Wickerhamomyces</taxon>
    </lineage>
</organism>
<feature type="compositionally biased region" description="Acidic residues" evidence="1">
    <location>
        <begin position="62"/>
        <end position="72"/>
    </location>
</feature>
<dbReference type="EMBL" id="JAEUBG010001863">
    <property type="protein sequence ID" value="KAH3685617.1"/>
    <property type="molecule type" value="Genomic_DNA"/>
</dbReference>
<feature type="compositionally biased region" description="Basic residues" evidence="1">
    <location>
        <begin position="220"/>
        <end position="237"/>
    </location>
</feature>
<keyword evidence="3" id="KW-1185">Reference proteome</keyword>
<feature type="compositionally biased region" description="Basic and acidic residues" evidence="1">
    <location>
        <begin position="29"/>
        <end position="47"/>
    </location>
</feature>
<feature type="region of interest" description="Disordered" evidence="1">
    <location>
        <begin position="195"/>
        <end position="259"/>
    </location>
</feature>
<feature type="compositionally biased region" description="Polar residues" evidence="1">
    <location>
        <begin position="83"/>
        <end position="95"/>
    </location>
</feature>
<evidence type="ECO:0000313" key="3">
    <source>
        <dbReference type="Proteomes" id="UP000774326"/>
    </source>
</evidence>
<evidence type="ECO:0000256" key="1">
    <source>
        <dbReference type="SAM" id="MobiDB-lite"/>
    </source>
</evidence>
<protein>
    <submittedName>
        <fullName evidence="2">Uncharacterized protein</fullName>
    </submittedName>
</protein>
<feature type="region of interest" description="Disordered" evidence="1">
    <location>
        <begin position="1"/>
        <end position="105"/>
    </location>
</feature>
<reference evidence="2" key="1">
    <citation type="journal article" date="2021" name="Open Biol.">
        <title>Shared evolutionary footprints suggest mitochondrial oxidative damage underlies multiple complex I losses in fungi.</title>
        <authorList>
            <person name="Schikora-Tamarit M.A."/>
            <person name="Marcet-Houben M."/>
            <person name="Nosek J."/>
            <person name="Gabaldon T."/>
        </authorList>
    </citation>
    <scope>NUCLEOTIDE SEQUENCE</scope>
    <source>
        <strain evidence="2">CBS2887</strain>
    </source>
</reference>
<dbReference type="AlphaFoldDB" id="A0A9P8Q9P6"/>